<keyword evidence="1" id="KW-0472">Membrane</keyword>
<protein>
    <submittedName>
        <fullName evidence="2">Uncharacterized protein</fullName>
    </submittedName>
</protein>
<keyword evidence="1" id="KW-0812">Transmembrane</keyword>
<name>A0A9P1IN66_9PELO</name>
<evidence type="ECO:0000313" key="3">
    <source>
        <dbReference type="Proteomes" id="UP001152747"/>
    </source>
</evidence>
<dbReference type="OrthoDB" id="5828470at2759"/>
<evidence type="ECO:0000256" key="1">
    <source>
        <dbReference type="SAM" id="Phobius"/>
    </source>
</evidence>
<reference evidence="2" key="1">
    <citation type="submission" date="2022-11" db="EMBL/GenBank/DDBJ databases">
        <authorList>
            <person name="Kikuchi T."/>
        </authorList>
    </citation>
    <scope>NUCLEOTIDE SEQUENCE</scope>
    <source>
        <strain evidence="2">PS1010</strain>
    </source>
</reference>
<comment type="caution">
    <text evidence="2">The sequence shown here is derived from an EMBL/GenBank/DDBJ whole genome shotgun (WGS) entry which is preliminary data.</text>
</comment>
<dbReference type="Gene3D" id="2.30.29.30">
    <property type="entry name" value="Pleckstrin-homology domain (PH domain)/Phosphotyrosine-binding domain (PTB)"/>
    <property type="match status" value="1"/>
</dbReference>
<sequence length="282" mass="32534">MDEFEFAIDYIGMIPNENYAKLDVFGRTDFLRIFDRAEEQGVIRKLSKTNVDFTNYLLVVQSDKINVIEKITHEKIVEVGIPLISSCGCLSENDLTIFSFNIAPYSENQNYRDLLVIAVPSEEHARRISVKLNETFTRFADQQLQNASRIAKSYSTSIEASSAPLDTPLTDSSHQSSVVSKAINEVLSCLRPEEVPHFREIIRKYNSATWPCEKETTLIPQICFTNRRRYTIRLGDYIRTTKTYKKEFSAAQQQTCIDFFFTFFSFFLAIYSSFFSLISSRK</sequence>
<dbReference type="InterPro" id="IPR011993">
    <property type="entry name" value="PH-like_dom_sf"/>
</dbReference>
<dbReference type="Proteomes" id="UP001152747">
    <property type="component" value="Unassembled WGS sequence"/>
</dbReference>
<dbReference type="SUPFAM" id="SSF50729">
    <property type="entry name" value="PH domain-like"/>
    <property type="match status" value="1"/>
</dbReference>
<evidence type="ECO:0000313" key="2">
    <source>
        <dbReference type="EMBL" id="CAI5448112.1"/>
    </source>
</evidence>
<accession>A0A9P1IN66</accession>
<feature type="transmembrane region" description="Helical" evidence="1">
    <location>
        <begin position="259"/>
        <end position="278"/>
    </location>
</feature>
<dbReference type="CDD" id="cd00934">
    <property type="entry name" value="PTB"/>
    <property type="match status" value="1"/>
</dbReference>
<dbReference type="EMBL" id="CANHGI010000004">
    <property type="protein sequence ID" value="CAI5448112.1"/>
    <property type="molecule type" value="Genomic_DNA"/>
</dbReference>
<keyword evidence="1" id="KW-1133">Transmembrane helix</keyword>
<keyword evidence="3" id="KW-1185">Reference proteome</keyword>
<proteinExistence type="predicted"/>
<dbReference type="AlphaFoldDB" id="A0A9P1IN66"/>
<organism evidence="2 3">
    <name type="scientific">Caenorhabditis angaria</name>
    <dbReference type="NCBI Taxonomy" id="860376"/>
    <lineage>
        <taxon>Eukaryota</taxon>
        <taxon>Metazoa</taxon>
        <taxon>Ecdysozoa</taxon>
        <taxon>Nematoda</taxon>
        <taxon>Chromadorea</taxon>
        <taxon>Rhabditida</taxon>
        <taxon>Rhabditina</taxon>
        <taxon>Rhabditomorpha</taxon>
        <taxon>Rhabditoidea</taxon>
        <taxon>Rhabditidae</taxon>
        <taxon>Peloderinae</taxon>
        <taxon>Caenorhabditis</taxon>
    </lineage>
</organism>
<gene>
    <name evidence="2" type="ORF">CAMP_LOCUS10749</name>
</gene>